<feature type="signal peptide" evidence="5">
    <location>
        <begin position="1"/>
        <end position="32"/>
    </location>
</feature>
<feature type="chain" id="PRO_5044888840" description="Leucine-rich repeat-containing N-terminal plant-type domain-containing protein" evidence="5">
    <location>
        <begin position="33"/>
        <end position="573"/>
    </location>
</feature>
<dbReference type="SMART" id="SM00369">
    <property type="entry name" value="LRR_TYP"/>
    <property type="match status" value="5"/>
</dbReference>
<dbReference type="AlphaFoldDB" id="A0ABD1YD29"/>
<keyword evidence="3" id="KW-0677">Repeat</keyword>
<comment type="caution">
    <text evidence="7">The sequence shown here is derived from an EMBL/GenBank/DDBJ whole genome shotgun (WGS) entry which is preliminary data.</text>
</comment>
<proteinExistence type="predicted"/>
<dbReference type="InterPro" id="IPR013210">
    <property type="entry name" value="LRR_N_plant-typ"/>
</dbReference>
<dbReference type="PANTHER" id="PTHR48057">
    <property type="entry name" value="LEUCINE-RICH REPEAT SERINE/THREONINE-PROTEIN KINASE 1"/>
    <property type="match status" value="1"/>
</dbReference>
<gene>
    <name evidence="7" type="ORF">R1flu_013354</name>
</gene>
<feature type="domain" description="Leucine-rich repeat-containing N-terminal plant-type" evidence="6">
    <location>
        <begin position="38"/>
        <end position="74"/>
    </location>
</feature>
<keyword evidence="8" id="KW-1185">Reference proteome</keyword>
<dbReference type="SUPFAM" id="SSF52047">
    <property type="entry name" value="RNI-like"/>
    <property type="match status" value="1"/>
</dbReference>
<organism evidence="7 8">
    <name type="scientific">Riccia fluitans</name>
    <dbReference type="NCBI Taxonomy" id="41844"/>
    <lineage>
        <taxon>Eukaryota</taxon>
        <taxon>Viridiplantae</taxon>
        <taxon>Streptophyta</taxon>
        <taxon>Embryophyta</taxon>
        <taxon>Marchantiophyta</taxon>
        <taxon>Marchantiopsida</taxon>
        <taxon>Marchantiidae</taxon>
        <taxon>Marchantiales</taxon>
        <taxon>Ricciaceae</taxon>
        <taxon>Riccia</taxon>
    </lineage>
</organism>
<dbReference type="Pfam" id="PF00560">
    <property type="entry name" value="LRR_1"/>
    <property type="match status" value="3"/>
</dbReference>
<dbReference type="SUPFAM" id="SSF52058">
    <property type="entry name" value="L domain-like"/>
    <property type="match status" value="1"/>
</dbReference>
<dbReference type="InterPro" id="IPR003591">
    <property type="entry name" value="Leu-rich_rpt_typical-subtyp"/>
</dbReference>
<dbReference type="Pfam" id="PF13855">
    <property type="entry name" value="LRR_8"/>
    <property type="match status" value="1"/>
</dbReference>
<evidence type="ECO:0000313" key="7">
    <source>
        <dbReference type="EMBL" id="KAL2628668.1"/>
    </source>
</evidence>
<dbReference type="GO" id="GO:0016020">
    <property type="term" value="C:membrane"/>
    <property type="evidence" value="ECO:0007669"/>
    <property type="project" value="UniProtKB-SubCell"/>
</dbReference>
<name>A0ABD1YD29_9MARC</name>
<protein>
    <recommendedName>
        <fullName evidence="6">Leucine-rich repeat-containing N-terminal plant-type domain-containing protein</fullName>
    </recommendedName>
</protein>
<evidence type="ECO:0000259" key="6">
    <source>
        <dbReference type="Pfam" id="PF08263"/>
    </source>
</evidence>
<dbReference type="Pfam" id="PF08263">
    <property type="entry name" value="LRRNT_2"/>
    <property type="match status" value="1"/>
</dbReference>
<dbReference type="Gene3D" id="3.80.10.10">
    <property type="entry name" value="Ribonuclease Inhibitor"/>
    <property type="match status" value="3"/>
</dbReference>
<keyword evidence="5" id="KW-0732">Signal</keyword>
<evidence type="ECO:0000256" key="2">
    <source>
        <dbReference type="ARBA" id="ARBA00022614"/>
    </source>
</evidence>
<evidence type="ECO:0000256" key="3">
    <source>
        <dbReference type="ARBA" id="ARBA00022737"/>
    </source>
</evidence>
<sequence length="573" mass="62754">MAHYSVRSCTWWWFVGLSTLLHVLNNARFTTGQMCAFQDAAALLEFKAGFIDKAGYFSNWNGSTDCCSWQGVTCALGRVVELRINAFFTPGFPIRDTGYAGHFGATLGDLTALQRLKIENVRFNAEIPQSLGKLLNLEHLKLRGAGLLGTIPECLCNLTKIKILDLTENAISVTLPPCASAWKEITAIRLAANQLSGVIPKVLANLSTLMELDIAENGLVGVIPSNFRELQKLEVLSFSGNALSSYIPSTLTEIKSLRIVALDRNRFTGGISSWWYRLENLTDLRLNDNELSGPMFLPEWTEAFAPLRTLYLQNNKFCGSIPETLGNFQGTLTIDLSNNEFTGTIPESLGNNTYGTLILSDNQLSGGFPLSLTRLQTVRINRNNLDELTAIGSVPTDGFNVISELGLGENRLAGPWPTWITELVNLTSLDISSNNISMDLSGTNITGSIPIALEILKTLDYSLNASHNPLNIPIPCGDDFVANVGILDLTETGLTGTLESCFFRSFPLVSSLYLGENQLGGELPSDMPALLNPTTNILDLSNNRFVGRVPRFSELEFLMYLDLLGNSFQFGPL</sequence>
<dbReference type="InterPro" id="IPR001611">
    <property type="entry name" value="Leu-rich_rpt"/>
</dbReference>
<dbReference type="Proteomes" id="UP001605036">
    <property type="component" value="Unassembled WGS sequence"/>
</dbReference>
<evidence type="ECO:0000313" key="8">
    <source>
        <dbReference type="Proteomes" id="UP001605036"/>
    </source>
</evidence>
<keyword evidence="4" id="KW-0472">Membrane</keyword>
<evidence type="ECO:0000256" key="4">
    <source>
        <dbReference type="ARBA" id="ARBA00023136"/>
    </source>
</evidence>
<comment type="subcellular location">
    <subcellularLocation>
        <location evidence="1">Membrane</location>
        <topology evidence="1">Single-pass membrane protein</topology>
    </subcellularLocation>
</comment>
<dbReference type="FunFam" id="3.80.10.10:FF:000095">
    <property type="entry name" value="LRR receptor-like serine/threonine-protein kinase GSO1"/>
    <property type="match status" value="1"/>
</dbReference>
<reference evidence="7 8" key="1">
    <citation type="submission" date="2024-09" db="EMBL/GenBank/DDBJ databases">
        <title>Chromosome-scale assembly of Riccia fluitans.</title>
        <authorList>
            <person name="Paukszto L."/>
            <person name="Sawicki J."/>
            <person name="Karawczyk K."/>
            <person name="Piernik-Szablinska J."/>
            <person name="Szczecinska M."/>
            <person name="Mazdziarz M."/>
        </authorList>
    </citation>
    <scope>NUCLEOTIDE SEQUENCE [LARGE SCALE GENOMIC DNA]</scope>
    <source>
        <strain evidence="7">Rf_01</strain>
        <tissue evidence="7">Aerial parts of the thallus</tissue>
    </source>
</reference>
<dbReference type="InterPro" id="IPR052595">
    <property type="entry name" value="LRRC69/RLP"/>
</dbReference>
<evidence type="ECO:0000256" key="1">
    <source>
        <dbReference type="ARBA" id="ARBA00004167"/>
    </source>
</evidence>
<dbReference type="InterPro" id="IPR032675">
    <property type="entry name" value="LRR_dom_sf"/>
</dbReference>
<keyword evidence="2" id="KW-0433">Leucine-rich repeat</keyword>
<dbReference type="EMBL" id="JBHFFA010000004">
    <property type="protein sequence ID" value="KAL2628668.1"/>
    <property type="molecule type" value="Genomic_DNA"/>
</dbReference>
<accession>A0ABD1YD29</accession>
<evidence type="ECO:0000256" key="5">
    <source>
        <dbReference type="SAM" id="SignalP"/>
    </source>
</evidence>